<evidence type="ECO:0000256" key="1">
    <source>
        <dbReference type="ARBA" id="ARBA00000085"/>
    </source>
</evidence>
<evidence type="ECO:0000313" key="4">
    <source>
        <dbReference type="EMBL" id="TDT91014.1"/>
    </source>
</evidence>
<dbReference type="Gene3D" id="3.30.565.10">
    <property type="entry name" value="Histidine kinase-like ATPase, C-terminal domain"/>
    <property type="match status" value="2"/>
</dbReference>
<dbReference type="AlphaFoldDB" id="A0AA94PVH6"/>
<dbReference type="RefSeq" id="WP_078063843.1">
    <property type="nucleotide sequence ID" value="NZ_CP014206.1"/>
</dbReference>
<dbReference type="Pfam" id="PF02518">
    <property type="entry name" value="HATPase_c"/>
    <property type="match status" value="1"/>
</dbReference>
<comment type="catalytic activity">
    <reaction evidence="1">
        <text>ATP + protein L-histidine = ADP + protein N-phospho-L-histidine.</text>
        <dbReference type="EC" id="2.7.13.3"/>
    </reaction>
</comment>
<comment type="caution">
    <text evidence="4">The sequence shown here is derived from an EMBL/GenBank/DDBJ whole genome shotgun (WGS) entry which is preliminary data.</text>
</comment>
<dbReference type="PRINTS" id="PR00344">
    <property type="entry name" value="BCTRLSENSOR"/>
</dbReference>
<keyword evidence="4" id="KW-0808">Transferase</keyword>
<dbReference type="Pfam" id="PF13589">
    <property type="entry name" value="HATPase_c_3"/>
    <property type="match status" value="1"/>
</dbReference>
<evidence type="ECO:0000259" key="3">
    <source>
        <dbReference type="PROSITE" id="PS50109"/>
    </source>
</evidence>
<dbReference type="SMART" id="SM00387">
    <property type="entry name" value="HATPase_c"/>
    <property type="match status" value="1"/>
</dbReference>
<dbReference type="SUPFAM" id="SSF55874">
    <property type="entry name" value="ATPase domain of HSP90 chaperone/DNA topoisomerase II/histidine kinase"/>
    <property type="match status" value="2"/>
</dbReference>
<feature type="domain" description="Histidine kinase" evidence="3">
    <location>
        <begin position="608"/>
        <end position="827"/>
    </location>
</feature>
<dbReference type="Proteomes" id="UP000295506">
    <property type="component" value="Unassembled WGS sequence"/>
</dbReference>
<dbReference type="InterPro" id="IPR005467">
    <property type="entry name" value="His_kinase_dom"/>
</dbReference>
<accession>A0AA94PVH6</accession>
<dbReference type="InterPro" id="IPR004358">
    <property type="entry name" value="Sig_transdc_His_kin-like_C"/>
</dbReference>
<protein>
    <recommendedName>
        <fullName evidence="2">histidine kinase</fullName>
        <ecNumber evidence="2">2.7.13.3</ecNumber>
    </recommendedName>
</protein>
<evidence type="ECO:0000313" key="5">
    <source>
        <dbReference type="Proteomes" id="UP000295506"/>
    </source>
</evidence>
<proteinExistence type="predicted"/>
<dbReference type="InterPro" id="IPR003594">
    <property type="entry name" value="HATPase_dom"/>
</dbReference>
<dbReference type="EMBL" id="SOBK01000002">
    <property type="protein sequence ID" value="TDT91014.1"/>
    <property type="molecule type" value="Genomic_DNA"/>
</dbReference>
<reference evidence="4 5" key="1">
    <citation type="submission" date="2019-03" db="EMBL/GenBank/DDBJ databases">
        <title>Genomic Encyclopedia of Type Strains, Phase IV (KMG-IV): sequencing the most valuable type-strain genomes for metagenomic binning, comparative biology and taxonomic classification.</title>
        <authorList>
            <person name="Goeker M."/>
        </authorList>
    </citation>
    <scope>NUCLEOTIDE SEQUENCE [LARGE SCALE GENOMIC DNA]</scope>
    <source>
        <strain evidence="4 5">DSM 101483</strain>
    </source>
</reference>
<name>A0AA94PVH6_9BACT</name>
<dbReference type="PROSITE" id="PS50109">
    <property type="entry name" value="HIS_KIN"/>
    <property type="match status" value="1"/>
</dbReference>
<dbReference type="GO" id="GO:0004673">
    <property type="term" value="F:protein histidine kinase activity"/>
    <property type="evidence" value="ECO:0007669"/>
    <property type="project" value="UniProtKB-EC"/>
</dbReference>
<keyword evidence="4" id="KW-0418">Kinase</keyword>
<dbReference type="EC" id="2.7.13.3" evidence="2"/>
<sequence>MSSPKASIHFNVHPSVIYQLGESLITDTTQALIELVKNSYDACASYAKITIDTSGELKVPGTTSPSKGGVIVIEDDGDGMNRDDISNGWLTLSNRTKKNIKENNIITSCGRTPLGDKGLGRLGVQRLGNYVDILTQHKNDTPYHFAFNWKVFETASSFEDVLIPLNSTSYAPTKGTKIVISELQDIDSWRGANSIKKLEQTLSSMISPYKEAREFDVWIEIDGKTLELVEISHKLLNLSQVRYSYSFTEDSLSVAGKVKLDFFKSGTDKGLQTKFKKIIEEGSVEPFWEYITKQKSAKELGVKRSNSGNWFVEFSYSKPFLDIDDLEKISSQTKKIANPGPFYGSIDSFDLGTEAYNKQTLYSKLQDYRGSIKSLSGILVFRDGFRIRLDHDWLRLGSHSTSAQSYYSLKPSNTLGYIAISAKDNMVLEETTDREGFKDTPYFRNFHAVLSDFIAFTDRAHNFFGRAFPDYLKTLDEREADISPNDTIVDISKTISKGLEAAKTHKTNLEKLKTDLGRSVKEANEIVKTLSNATNFGREQRNQVEKAASSLKGLITEAKSKLETTSEFLSNVEDLHKVSKVLHNRSEAIKTQLEHMYEAVALGLTAEALSHEVFNIADQLAGRSKAVQAKLQKYNLQDVYVLAFVEHVNSVVSSLRKQISFLSPSLRYVREKRDNLSIYKHLGELCLFYEERLKKNKIRIALTLHEDFELKINKGKLSQILDNMVLNSEHWLRDCIDKEIITQGKINFEISYPFLYVWDNGKGIDPSVEQSIFEPFISTKKQGQGRGLGLFINRQLLNSEDCDISILSDRNSYSRLYKFKIDFRGALNG</sequence>
<evidence type="ECO:0000256" key="2">
    <source>
        <dbReference type="ARBA" id="ARBA00012438"/>
    </source>
</evidence>
<dbReference type="PANTHER" id="PTHR43065">
    <property type="entry name" value="SENSOR HISTIDINE KINASE"/>
    <property type="match status" value="1"/>
</dbReference>
<organism evidence="4 5">
    <name type="scientific">Pseudodesulfovibrio indicus</name>
    <dbReference type="NCBI Taxonomy" id="1716143"/>
    <lineage>
        <taxon>Bacteria</taxon>
        <taxon>Pseudomonadati</taxon>
        <taxon>Thermodesulfobacteriota</taxon>
        <taxon>Desulfovibrionia</taxon>
        <taxon>Desulfovibrionales</taxon>
        <taxon>Desulfovibrionaceae</taxon>
    </lineage>
</organism>
<gene>
    <name evidence="4" type="ORF">EDC59_102449</name>
</gene>
<dbReference type="InterPro" id="IPR036890">
    <property type="entry name" value="HATPase_C_sf"/>
</dbReference>